<keyword evidence="2" id="KW-1015">Disulfide bond</keyword>
<evidence type="ECO:0000313" key="5">
    <source>
        <dbReference type="Proteomes" id="UP000183832"/>
    </source>
</evidence>
<evidence type="ECO:0000256" key="1">
    <source>
        <dbReference type="ARBA" id="ARBA00022729"/>
    </source>
</evidence>
<feature type="signal peptide" evidence="3">
    <location>
        <begin position="1"/>
        <end position="22"/>
    </location>
</feature>
<evidence type="ECO:0000256" key="2">
    <source>
        <dbReference type="ARBA" id="ARBA00023157"/>
    </source>
</evidence>
<dbReference type="CDD" id="cd23599">
    <property type="entry name" value="TFP_LU_ECD_Cold"/>
    <property type="match status" value="1"/>
</dbReference>
<reference evidence="4 5" key="1">
    <citation type="submission" date="2015-04" db="EMBL/GenBank/DDBJ databases">
        <authorList>
            <person name="Syromyatnikov M.Y."/>
            <person name="Popov V.N."/>
        </authorList>
    </citation>
    <scope>NUCLEOTIDE SEQUENCE [LARGE SCALE GENOMIC DNA]</scope>
</reference>
<dbReference type="SUPFAM" id="SSF57302">
    <property type="entry name" value="Snake toxin-like"/>
    <property type="match status" value="1"/>
</dbReference>
<gene>
    <name evidence="4" type="ORF">CLUMA_CG004792</name>
</gene>
<evidence type="ECO:0000256" key="3">
    <source>
        <dbReference type="SAM" id="SignalP"/>
    </source>
</evidence>
<dbReference type="AlphaFoldDB" id="A0A1J1HSQ6"/>
<name>A0A1J1HSQ6_9DIPT</name>
<dbReference type="OrthoDB" id="6278121at2759"/>
<evidence type="ECO:0000313" key="4">
    <source>
        <dbReference type="EMBL" id="CRK91104.1"/>
    </source>
</evidence>
<keyword evidence="5" id="KW-1185">Reference proteome</keyword>
<keyword evidence="1 3" id="KW-0732">Signal</keyword>
<accession>A0A1J1HSQ6</accession>
<organism evidence="4 5">
    <name type="scientific">Clunio marinus</name>
    <dbReference type="NCBI Taxonomy" id="568069"/>
    <lineage>
        <taxon>Eukaryota</taxon>
        <taxon>Metazoa</taxon>
        <taxon>Ecdysozoa</taxon>
        <taxon>Arthropoda</taxon>
        <taxon>Hexapoda</taxon>
        <taxon>Insecta</taxon>
        <taxon>Pterygota</taxon>
        <taxon>Neoptera</taxon>
        <taxon>Endopterygota</taxon>
        <taxon>Diptera</taxon>
        <taxon>Nematocera</taxon>
        <taxon>Chironomoidea</taxon>
        <taxon>Chironomidae</taxon>
        <taxon>Clunio</taxon>
    </lineage>
</organism>
<dbReference type="EMBL" id="CVRI01000020">
    <property type="protein sequence ID" value="CRK91104.1"/>
    <property type="molecule type" value="Genomic_DNA"/>
</dbReference>
<proteinExistence type="predicted"/>
<dbReference type="InterPro" id="IPR045860">
    <property type="entry name" value="Snake_toxin-like_sf"/>
</dbReference>
<dbReference type="PANTHER" id="PTHR10036">
    <property type="entry name" value="CD59 GLYCOPROTEIN"/>
    <property type="match status" value="1"/>
</dbReference>
<protein>
    <submittedName>
        <fullName evidence="4">CLUMA_CG004792, isoform A</fullName>
    </submittedName>
</protein>
<feature type="chain" id="PRO_5012701226" evidence="3">
    <location>
        <begin position="23"/>
        <end position="146"/>
    </location>
</feature>
<dbReference type="Gene3D" id="2.10.60.10">
    <property type="entry name" value="CD59"/>
    <property type="match status" value="1"/>
</dbReference>
<dbReference type="Proteomes" id="UP000183832">
    <property type="component" value="Unassembled WGS sequence"/>
</dbReference>
<sequence length="146" mass="16717">MDFIKNCVALIILFSVFEASSALECYVCSNQSANTQKCLNTIKTCEPDEDVCKTEIRWGSTPYWDFGAPKQFYVSKTCATKKKCQAIRSKYMPYCTHIWYEDWSCSECCLGDRCNYYVISSSNIFSASVWTLISVNMMAFIISKLI</sequence>